<protein>
    <submittedName>
        <fullName evidence="4">Alpha-L-glutamate ligase</fullName>
    </submittedName>
</protein>
<dbReference type="InterPro" id="IPR048936">
    <property type="entry name" value="MvdD-like_ATPgrasp"/>
</dbReference>
<dbReference type="GO" id="GO:0046872">
    <property type="term" value="F:metal ion binding"/>
    <property type="evidence" value="ECO:0007669"/>
    <property type="project" value="InterPro"/>
</dbReference>
<organism evidence="4 5">
    <name type="scientific">Deinococcus xianganensis</name>
    <dbReference type="NCBI Taxonomy" id="1507289"/>
    <lineage>
        <taxon>Bacteria</taxon>
        <taxon>Thermotogati</taxon>
        <taxon>Deinococcota</taxon>
        <taxon>Deinococci</taxon>
        <taxon>Deinococcales</taxon>
        <taxon>Deinococcaceae</taxon>
        <taxon>Deinococcus</taxon>
    </lineage>
</organism>
<evidence type="ECO:0000256" key="1">
    <source>
        <dbReference type="PROSITE-ProRule" id="PRU00409"/>
    </source>
</evidence>
<gene>
    <name evidence="4" type="ORF">GLX28_06090</name>
</gene>
<accession>A0A6I4YGN9</accession>
<name>A0A6I4YGN9_9DEIO</name>
<evidence type="ECO:0000256" key="2">
    <source>
        <dbReference type="SAM" id="MobiDB-lite"/>
    </source>
</evidence>
<dbReference type="PANTHER" id="PTHR21621:SF0">
    <property type="entry name" value="BETA-CITRYLGLUTAMATE SYNTHASE B-RELATED"/>
    <property type="match status" value="1"/>
</dbReference>
<dbReference type="Pfam" id="PF21068">
    <property type="entry name" value="ATPgraspMvdD"/>
    <property type="match status" value="1"/>
</dbReference>
<dbReference type="Gene3D" id="3.30.470.20">
    <property type="entry name" value="ATP-grasp fold, B domain"/>
    <property type="match status" value="1"/>
</dbReference>
<dbReference type="PANTHER" id="PTHR21621">
    <property type="entry name" value="RIBOSOMAL PROTEIN S6 MODIFICATION PROTEIN"/>
    <property type="match status" value="1"/>
</dbReference>
<dbReference type="GO" id="GO:0018169">
    <property type="term" value="F:ribosomal S6-glutamic acid ligase activity"/>
    <property type="evidence" value="ECO:0007669"/>
    <property type="project" value="TreeGrafter"/>
</dbReference>
<evidence type="ECO:0000313" key="4">
    <source>
        <dbReference type="EMBL" id="MXV19201.1"/>
    </source>
</evidence>
<dbReference type="GO" id="GO:0009432">
    <property type="term" value="P:SOS response"/>
    <property type="evidence" value="ECO:0007669"/>
    <property type="project" value="TreeGrafter"/>
</dbReference>
<evidence type="ECO:0000259" key="3">
    <source>
        <dbReference type="PROSITE" id="PS50975"/>
    </source>
</evidence>
<dbReference type="EMBL" id="WVHK01000015">
    <property type="protein sequence ID" value="MXV19201.1"/>
    <property type="molecule type" value="Genomic_DNA"/>
</dbReference>
<dbReference type="PROSITE" id="PS50975">
    <property type="entry name" value="ATP_GRASP"/>
    <property type="match status" value="1"/>
</dbReference>
<dbReference type="SUPFAM" id="SSF56059">
    <property type="entry name" value="Glutathione synthetase ATP-binding domain-like"/>
    <property type="match status" value="1"/>
</dbReference>
<proteinExistence type="predicted"/>
<keyword evidence="1" id="KW-0547">Nucleotide-binding</keyword>
<keyword evidence="5" id="KW-1185">Reference proteome</keyword>
<feature type="compositionally biased region" description="Basic and acidic residues" evidence="2">
    <location>
        <begin position="320"/>
        <end position="329"/>
    </location>
</feature>
<sequence length="355" mass="39434">MILAISYPGEEHTDDVVSRLTRRGLDVLRLDLADFPGQTGLTCTWRPSHEAQALVSTSAGSFDLHEVRAAWWRRVRHPVIDPGVTDPNAAAFILSETHEAVNGMLDSLCCPWMNPRSADATAHHKPLQWSVARQVGLAVPDTLVTTSPDDARRFIQRAPGSKTVFKAFIAMTDAWRETRLVEDSDLEHIASVRLAPVIFQEYVPGVDLRIIQVGERFYAAELDARRTSYPVDMRMVIGEAKVRAVSLPQAVEAKLLALQKRLGLVYGAIDMRLTDSGEYVFLEVNPAGQWLFVETLTGLPISQAVADQLERMAYGDGDLTHQRWTDRWPSEPAPGPHQPSRPDFNAALQGSPGRR</sequence>
<keyword evidence="1" id="KW-0067">ATP-binding</keyword>
<evidence type="ECO:0000313" key="5">
    <source>
        <dbReference type="Proteomes" id="UP000430519"/>
    </source>
</evidence>
<feature type="region of interest" description="Disordered" evidence="2">
    <location>
        <begin position="320"/>
        <end position="355"/>
    </location>
</feature>
<dbReference type="RefSeq" id="WP_160977705.1">
    <property type="nucleotide sequence ID" value="NZ_WVHK01000015.1"/>
</dbReference>
<comment type="caution">
    <text evidence="4">The sequence shown here is derived from an EMBL/GenBank/DDBJ whole genome shotgun (WGS) entry which is preliminary data.</text>
</comment>
<reference evidence="4 5" key="1">
    <citation type="submission" date="2019-11" db="EMBL/GenBank/DDBJ databases">
        <title>Genome sequence of Deinococcus xianganensis Y35, AI-2 producing algicidal bacterium, isolated from lake water.</title>
        <authorList>
            <person name="Li Y."/>
        </authorList>
    </citation>
    <scope>NUCLEOTIDE SEQUENCE [LARGE SCALE GENOMIC DNA]</scope>
    <source>
        <strain evidence="4 5">Y35</strain>
    </source>
</reference>
<feature type="domain" description="ATP-grasp" evidence="3">
    <location>
        <begin position="129"/>
        <end position="310"/>
    </location>
</feature>
<dbReference type="GO" id="GO:0005737">
    <property type="term" value="C:cytoplasm"/>
    <property type="evidence" value="ECO:0007669"/>
    <property type="project" value="TreeGrafter"/>
</dbReference>
<dbReference type="GO" id="GO:0005524">
    <property type="term" value="F:ATP binding"/>
    <property type="evidence" value="ECO:0007669"/>
    <property type="project" value="UniProtKB-UniRule"/>
</dbReference>
<dbReference type="InterPro" id="IPR011761">
    <property type="entry name" value="ATP-grasp"/>
</dbReference>
<dbReference type="Proteomes" id="UP000430519">
    <property type="component" value="Unassembled WGS sequence"/>
</dbReference>
<keyword evidence="4" id="KW-0436">Ligase</keyword>
<dbReference type="AlphaFoldDB" id="A0A6I4YGN9"/>